<evidence type="ECO:0000313" key="1">
    <source>
        <dbReference type="EMBL" id="EQD56523.1"/>
    </source>
</evidence>
<feature type="non-terminal residue" evidence="1">
    <location>
        <position position="44"/>
    </location>
</feature>
<reference evidence="1" key="2">
    <citation type="journal article" date="2014" name="ISME J.">
        <title>Microbial stratification in low pH oxic and suboxic macroscopic growths along an acid mine drainage.</title>
        <authorList>
            <person name="Mendez-Garcia C."/>
            <person name="Mesa V."/>
            <person name="Sprenger R.R."/>
            <person name="Richter M."/>
            <person name="Diez M.S."/>
            <person name="Solano J."/>
            <person name="Bargiela R."/>
            <person name="Golyshina O.V."/>
            <person name="Manteca A."/>
            <person name="Ramos J.L."/>
            <person name="Gallego J.R."/>
            <person name="Llorente I."/>
            <person name="Martins Dos Santos V.A."/>
            <person name="Jensen O.N."/>
            <person name="Pelaez A.I."/>
            <person name="Sanchez J."/>
            <person name="Ferrer M."/>
        </authorList>
    </citation>
    <scope>NUCLEOTIDE SEQUENCE</scope>
</reference>
<keyword evidence="1" id="KW-0030">Aminoacyl-tRNA synthetase</keyword>
<dbReference type="EMBL" id="AUZZ01003593">
    <property type="protein sequence ID" value="EQD56523.1"/>
    <property type="molecule type" value="Genomic_DNA"/>
</dbReference>
<organism evidence="1">
    <name type="scientific">mine drainage metagenome</name>
    <dbReference type="NCBI Taxonomy" id="410659"/>
    <lineage>
        <taxon>unclassified sequences</taxon>
        <taxon>metagenomes</taxon>
        <taxon>ecological metagenomes</taxon>
    </lineage>
</organism>
<dbReference type="GO" id="GO:0004812">
    <property type="term" value="F:aminoacyl-tRNA ligase activity"/>
    <property type="evidence" value="ECO:0007669"/>
    <property type="project" value="UniProtKB-KW"/>
</dbReference>
<comment type="caution">
    <text evidence="1">The sequence shown here is derived from an EMBL/GenBank/DDBJ whole genome shotgun (WGS) entry which is preliminary data.</text>
</comment>
<gene>
    <name evidence="1" type="ORF">B2A_05210</name>
</gene>
<keyword evidence="1" id="KW-0436">Ligase</keyword>
<reference evidence="1" key="1">
    <citation type="submission" date="2013-08" db="EMBL/GenBank/DDBJ databases">
        <authorList>
            <person name="Mendez C."/>
            <person name="Richter M."/>
            <person name="Ferrer M."/>
            <person name="Sanchez J."/>
        </authorList>
    </citation>
    <scope>NUCLEOTIDE SEQUENCE</scope>
</reference>
<name>T1AJ28_9ZZZZ</name>
<sequence>MSDYKHTINLPATRFPMKADLARREPDWVTAWQANGLYAKLRER</sequence>
<protein>
    <submittedName>
        <fullName evidence="1">Isoleucyl-tRNA synthetase-like protein</fullName>
    </submittedName>
</protein>
<proteinExistence type="predicted"/>
<accession>T1AJ28</accession>
<dbReference type="AlphaFoldDB" id="T1AJ28"/>